<accession>A0A9D1KVV3</accession>
<dbReference type="Proteomes" id="UP000824159">
    <property type="component" value="Unassembled WGS sequence"/>
</dbReference>
<evidence type="ECO:0000256" key="1">
    <source>
        <dbReference type="ARBA" id="ARBA00023015"/>
    </source>
</evidence>
<evidence type="ECO:0000313" key="6">
    <source>
        <dbReference type="Proteomes" id="UP000824159"/>
    </source>
</evidence>
<proteinExistence type="predicted"/>
<dbReference type="PANTHER" id="PTHR33204">
    <property type="entry name" value="TRANSCRIPTIONAL REGULATOR, MARR FAMILY"/>
    <property type="match status" value="1"/>
</dbReference>
<gene>
    <name evidence="5" type="ORF">IAD12_04525</name>
</gene>
<dbReference type="EMBL" id="DVLX01000052">
    <property type="protein sequence ID" value="HIT99500.1"/>
    <property type="molecule type" value="Genomic_DNA"/>
</dbReference>
<keyword evidence="3" id="KW-0804">Transcription</keyword>
<protein>
    <submittedName>
        <fullName evidence="5">Helix-turn-helix transcriptional regulator</fullName>
    </submittedName>
</protein>
<keyword evidence="2" id="KW-0238">DNA-binding</keyword>
<reference evidence="5" key="2">
    <citation type="journal article" date="2021" name="PeerJ">
        <title>Extensive microbial diversity within the chicken gut microbiome revealed by metagenomics and culture.</title>
        <authorList>
            <person name="Gilroy R."/>
            <person name="Ravi A."/>
            <person name="Getino M."/>
            <person name="Pursley I."/>
            <person name="Horton D.L."/>
            <person name="Alikhan N.F."/>
            <person name="Baker D."/>
            <person name="Gharbi K."/>
            <person name="Hall N."/>
            <person name="Watson M."/>
            <person name="Adriaenssens E.M."/>
            <person name="Foster-Nyarko E."/>
            <person name="Jarju S."/>
            <person name="Secka A."/>
            <person name="Antonio M."/>
            <person name="Oren A."/>
            <person name="Chaudhuri R.R."/>
            <person name="La Ragione R."/>
            <person name="Hildebrand F."/>
            <person name="Pallen M.J."/>
        </authorList>
    </citation>
    <scope>NUCLEOTIDE SEQUENCE</scope>
    <source>
        <strain evidence="5">CHK176-22527</strain>
    </source>
</reference>
<reference evidence="5" key="1">
    <citation type="submission" date="2020-10" db="EMBL/GenBank/DDBJ databases">
        <authorList>
            <person name="Gilroy R."/>
        </authorList>
    </citation>
    <scope>NUCLEOTIDE SEQUENCE</scope>
    <source>
        <strain evidence="5">CHK176-22527</strain>
    </source>
</reference>
<dbReference type="GO" id="GO:0003677">
    <property type="term" value="F:DNA binding"/>
    <property type="evidence" value="ECO:0007669"/>
    <property type="project" value="UniProtKB-KW"/>
</dbReference>
<name>A0A9D1KVV3_9FIRM</name>
<keyword evidence="1" id="KW-0805">Transcription regulation</keyword>
<dbReference type="SUPFAM" id="SSF46785">
    <property type="entry name" value="Winged helix' DNA-binding domain"/>
    <property type="match status" value="1"/>
</dbReference>
<dbReference type="InterPro" id="IPR002577">
    <property type="entry name" value="HTH_HxlR"/>
</dbReference>
<sequence length="109" mass="12911">MQDERFGKCPYFTAQSVLQGKWSILIMHYLSDGPIRFNQLLKMMPNMTHATLSKQLKKMENDGLIIRKEYPQVPPKVEYYLSSIGEKFLPVLESLEDWGKQYIEYMEEE</sequence>
<dbReference type="CDD" id="cd00090">
    <property type="entry name" value="HTH_ARSR"/>
    <property type="match status" value="1"/>
</dbReference>
<dbReference type="AlphaFoldDB" id="A0A9D1KVV3"/>
<dbReference type="PROSITE" id="PS51118">
    <property type="entry name" value="HTH_HXLR"/>
    <property type="match status" value="1"/>
</dbReference>
<evidence type="ECO:0000256" key="2">
    <source>
        <dbReference type="ARBA" id="ARBA00023125"/>
    </source>
</evidence>
<dbReference type="Pfam" id="PF01638">
    <property type="entry name" value="HxlR"/>
    <property type="match status" value="1"/>
</dbReference>
<dbReference type="InterPro" id="IPR036388">
    <property type="entry name" value="WH-like_DNA-bd_sf"/>
</dbReference>
<feature type="domain" description="HTH hxlR-type" evidence="4">
    <location>
        <begin position="9"/>
        <end position="107"/>
    </location>
</feature>
<dbReference type="InterPro" id="IPR036390">
    <property type="entry name" value="WH_DNA-bd_sf"/>
</dbReference>
<organism evidence="5 6">
    <name type="scientific">Candidatus Allocopromorpha excrementavium</name>
    <dbReference type="NCBI Taxonomy" id="2840741"/>
    <lineage>
        <taxon>Bacteria</taxon>
        <taxon>Bacillati</taxon>
        <taxon>Bacillota</taxon>
        <taxon>Clostridia</taxon>
        <taxon>Eubacteriales</taxon>
        <taxon>Eubacteriaceae</taxon>
        <taxon>Eubacteriaceae incertae sedis</taxon>
        <taxon>Candidatus Allocopromorpha</taxon>
    </lineage>
</organism>
<comment type="caution">
    <text evidence="5">The sequence shown here is derived from an EMBL/GenBank/DDBJ whole genome shotgun (WGS) entry which is preliminary data.</text>
</comment>
<dbReference type="Gene3D" id="1.10.10.10">
    <property type="entry name" value="Winged helix-like DNA-binding domain superfamily/Winged helix DNA-binding domain"/>
    <property type="match status" value="1"/>
</dbReference>
<evidence type="ECO:0000313" key="5">
    <source>
        <dbReference type="EMBL" id="HIT99500.1"/>
    </source>
</evidence>
<evidence type="ECO:0000256" key="3">
    <source>
        <dbReference type="ARBA" id="ARBA00023163"/>
    </source>
</evidence>
<dbReference type="PANTHER" id="PTHR33204:SF29">
    <property type="entry name" value="TRANSCRIPTIONAL REGULATOR"/>
    <property type="match status" value="1"/>
</dbReference>
<evidence type="ECO:0000259" key="4">
    <source>
        <dbReference type="PROSITE" id="PS51118"/>
    </source>
</evidence>
<dbReference type="InterPro" id="IPR011991">
    <property type="entry name" value="ArsR-like_HTH"/>
</dbReference>